<feature type="domain" description="Ig-like" evidence="2">
    <location>
        <begin position="29"/>
        <end position="113"/>
    </location>
</feature>
<dbReference type="EMBL" id="WNYA01012078">
    <property type="protein sequence ID" value="KAG8539980.1"/>
    <property type="molecule type" value="Genomic_DNA"/>
</dbReference>
<dbReference type="SMART" id="SM00408">
    <property type="entry name" value="IGc2"/>
    <property type="match status" value="1"/>
</dbReference>
<keyword evidence="1" id="KW-0732">Signal</keyword>
<dbReference type="Pfam" id="PF13927">
    <property type="entry name" value="Ig_3"/>
    <property type="match status" value="1"/>
</dbReference>
<feature type="chain" id="PRO_5043327958" description="Ig-like domain-containing protein" evidence="1">
    <location>
        <begin position="22"/>
        <end position="115"/>
    </location>
</feature>
<sequence>MILRITAVTSICCCLLSAVCCQEQSIHIPQFLVQPVSTFQKYGGSVTLSCAVEPASAVISWRLNGEELGEFPGILVSGGTLVITGLNNDTTGKYQCIARTPAGAMASVPAIVTLA</sequence>
<feature type="signal peptide" evidence="1">
    <location>
        <begin position="1"/>
        <end position="21"/>
    </location>
</feature>
<dbReference type="PROSITE" id="PS50835">
    <property type="entry name" value="IG_LIKE"/>
    <property type="match status" value="1"/>
</dbReference>
<evidence type="ECO:0000313" key="3">
    <source>
        <dbReference type="EMBL" id="KAG8539980.1"/>
    </source>
</evidence>
<dbReference type="AlphaFoldDB" id="A0AAV6YVX3"/>
<dbReference type="Proteomes" id="UP000824782">
    <property type="component" value="Unassembled WGS sequence"/>
</dbReference>
<name>A0AAV6YVX3_ENGPU</name>
<dbReference type="Gene3D" id="2.60.40.10">
    <property type="entry name" value="Immunoglobulins"/>
    <property type="match status" value="1"/>
</dbReference>
<dbReference type="InterPro" id="IPR036179">
    <property type="entry name" value="Ig-like_dom_sf"/>
</dbReference>
<dbReference type="SUPFAM" id="SSF48726">
    <property type="entry name" value="Immunoglobulin"/>
    <property type="match status" value="1"/>
</dbReference>
<keyword evidence="4" id="KW-1185">Reference proteome</keyword>
<comment type="caution">
    <text evidence="3">The sequence shown here is derived from an EMBL/GenBank/DDBJ whole genome shotgun (WGS) entry which is preliminary data.</text>
</comment>
<protein>
    <recommendedName>
        <fullName evidence="2">Ig-like domain-containing protein</fullName>
    </recommendedName>
</protein>
<evidence type="ECO:0000313" key="4">
    <source>
        <dbReference type="Proteomes" id="UP000824782"/>
    </source>
</evidence>
<feature type="non-terminal residue" evidence="3">
    <location>
        <position position="115"/>
    </location>
</feature>
<dbReference type="InterPro" id="IPR003599">
    <property type="entry name" value="Ig_sub"/>
</dbReference>
<evidence type="ECO:0000259" key="2">
    <source>
        <dbReference type="PROSITE" id="PS50835"/>
    </source>
</evidence>
<organism evidence="3 4">
    <name type="scientific">Engystomops pustulosus</name>
    <name type="common">Tungara frog</name>
    <name type="synonym">Physalaemus pustulosus</name>
    <dbReference type="NCBI Taxonomy" id="76066"/>
    <lineage>
        <taxon>Eukaryota</taxon>
        <taxon>Metazoa</taxon>
        <taxon>Chordata</taxon>
        <taxon>Craniata</taxon>
        <taxon>Vertebrata</taxon>
        <taxon>Euteleostomi</taxon>
        <taxon>Amphibia</taxon>
        <taxon>Batrachia</taxon>
        <taxon>Anura</taxon>
        <taxon>Neobatrachia</taxon>
        <taxon>Hyloidea</taxon>
        <taxon>Leptodactylidae</taxon>
        <taxon>Leiuperinae</taxon>
        <taxon>Engystomops</taxon>
    </lineage>
</organism>
<dbReference type="InterPro" id="IPR007110">
    <property type="entry name" value="Ig-like_dom"/>
</dbReference>
<reference evidence="3" key="1">
    <citation type="thesis" date="2020" institute="ProQuest LLC" country="789 East Eisenhower Parkway, Ann Arbor, MI, USA">
        <title>Comparative Genomics and Chromosome Evolution.</title>
        <authorList>
            <person name="Mudd A.B."/>
        </authorList>
    </citation>
    <scope>NUCLEOTIDE SEQUENCE</scope>
    <source>
        <strain evidence="3">237g6f4</strain>
        <tissue evidence="3">Blood</tissue>
    </source>
</reference>
<dbReference type="InterPro" id="IPR013783">
    <property type="entry name" value="Ig-like_fold"/>
</dbReference>
<dbReference type="SMART" id="SM00409">
    <property type="entry name" value="IG"/>
    <property type="match status" value="1"/>
</dbReference>
<gene>
    <name evidence="3" type="ORF">GDO81_020037</name>
</gene>
<accession>A0AAV6YVX3</accession>
<evidence type="ECO:0000256" key="1">
    <source>
        <dbReference type="SAM" id="SignalP"/>
    </source>
</evidence>
<proteinExistence type="predicted"/>
<dbReference type="InterPro" id="IPR003598">
    <property type="entry name" value="Ig_sub2"/>
</dbReference>